<dbReference type="PANTHER" id="PTHR21633">
    <property type="entry name" value="IQ MOTIF CONTAINING F"/>
    <property type="match status" value="1"/>
</dbReference>
<proteinExistence type="predicted"/>
<gene>
    <name evidence="2" type="primary">IQCF3</name>
</gene>
<dbReference type="AlphaFoldDB" id="A0A9B0WXH1"/>
<dbReference type="Pfam" id="PF00612">
    <property type="entry name" value="IQ"/>
    <property type="match status" value="2"/>
</dbReference>
<sequence length="132" mass="15772">MLPVKRQHKNVVLAARKIQAWWRGTLVRRTLLAAALRAWMIQYWWKTSRLRQVHKQLHNLLKTHILQEQAAVKLQSWIRMCLCQQHYCQMSKTICMIQDPMNCLTYQPNDILQVDHEVSSNQLEFHIEILSV</sequence>
<reference evidence="2" key="1">
    <citation type="submission" date="2025-08" db="UniProtKB">
        <authorList>
            <consortium name="RefSeq"/>
        </authorList>
    </citation>
    <scope>IDENTIFICATION</scope>
    <source>
        <tissue evidence="2">Spleen</tissue>
    </source>
</reference>
<dbReference type="InterPro" id="IPR000048">
    <property type="entry name" value="IQ_motif_EF-hand-BS"/>
</dbReference>
<evidence type="ECO:0000313" key="2">
    <source>
        <dbReference type="RefSeq" id="XP_006873704.1"/>
    </source>
</evidence>
<accession>A0A9B0WXH1</accession>
<keyword evidence="1" id="KW-1185">Reference proteome</keyword>
<dbReference type="CTD" id="401067"/>
<dbReference type="RefSeq" id="XP_006873704.1">
    <property type="nucleotide sequence ID" value="XM_006873642.1"/>
</dbReference>
<name>A0A9B0WXH1_CHRAS</name>
<organism evidence="1 2">
    <name type="scientific">Chrysochloris asiatica</name>
    <name type="common">Cape golden mole</name>
    <dbReference type="NCBI Taxonomy" id="185453"/>
    <lineage>
        <taxon>Eukaryota</taxon>
        <taxon>Metazoa</taxon>
        <taxon>Chordata</taxon>
        <taxon>Craniata</taxon>
        <taxon>Vertebrata</taxon>
        <taxon>Euteleostomi</taxon>
        <taxon>Mammalia</taxon>
        <taxon>Eutheria</taxon>
        <taxon>Afrotheria</taxon>
        <taxon>Chrysochloridae</taxon>
        <taxon>Chrysochlorinae</taxon>
        <taxon>Chrysochloris</taxon>
    </lineage>
</organism>
<dbReference type="GO" id="GO:0005516">
    <property type="term" value="F:calmodulin binding"/>
    <property type="evidence" value="ECO:0007669"/>
    <property type="project" value="TreeGrafter"/>
</dbReference>
<dbReference type="Proteomes" id="UP000504623">
    <property type="component" value="Unplaced"/>
</dbReference>
<dbReference type="OrthoDB" id="9837193at2759"/>
<dbReference type="GeneID" id="102836786"/>
<dbReference type="PANTHER" id="PTHR21633:SF5">
    <property type="entry name" value="IQ DOMAIN-CONTAINING PROTEIN F3"/>
    <property type="match status" value="1"/>
</dbReference>
<dbReference type="InterPro" id="IPR039887">
    <property type="entry name" value="IQCF"/>
</dbReference>
<evidence type="ECO:0000313" key="1">
    <source>
        <dbReference type="Proteomes" id="UP000504623"/>
    </source>
</evidence>
<dbReference type="PROSITE" id="PS50096">
    <property type="entry name" value="IQ"/>
    <property type="match status" value="1"/>
</dbReference>
<protein>
    <submittedName>
        <fullName evidence="2">IQ domain-containing protein F3</fullName>
    </submittedName>
</protein>
<dbReference type="SMART" id="SM00015">
    <property type="entry name" value="IQ"/>
    <property type="match status" value="2"/>
</dbReference>
<dbReference type="Gene3D" id="1.20.5.190">
    <property type="match status" value="2"/>
</dbReference>